<reference evidence="2" key="1">
    <citation type="submission" date="2021-01" db="EMBL/GenBank/DDBJ databases">
        <title>Caligus Genome Assembly.</title>
        <authorList>
            <person name="Gallardo-Escarate C."/>
        </authorList>
    </citation>
    <scope>NUCLEOTIDE SEQUENCE [LARGE SCALE GENOMIC DNA]</scope>
</reference>
<evidence type="ECO:0000313" key="2">
    <source>
        <dbReference type="Proteomes" id="UP000595437"/>
    </source>
</evidence>
<evidence type="ECO:0000313" key="1">
    <source>
        <dbReference type="EMBL" id="QQP35341.1"/>
    </source>
</evidence>
<dbReference type="EMBL" id="CP045907">
    <property type="protein sequence ID" value="QQP35341.1"/>
    <property type="molecule type" value="Genomic_DNA"/>
</dbReference>
<gene>
    <name evidence="1" type="ORF">FKW44_023532</name>
</gene>
<accession>A0A7T8GPQ8</accession>
<name>A0A7T8GPQ8_CALRO</name>
<sequence>MVMTRLPLKVPAGHEGVLDIVDSGAGQVQREGGLRRGAARKEHPCNLVPIVTILAYLTSEEVDI</sequence>
<dbReference type="AlphaFoldDB" id="A0A7T8GPQ8"/>
<proteinExistence type="predicted"/>
<protein>
    <submittedName>
        <fullName evidence="1">Uncharacterized protein</fullName>
    </submittedName>
</protein>
<keyword evidence="2" id="KW-1185">Reference proteome</keyword>
<organism evidence="1 2">
    <name type="scientific">Caligus rogercresseyi</name>
    <name type="common">Sea louse</name>
    <dbReference type="NCBI Taxonomy" id="217165"/>
    <lineage>
        <taxon>Eukaryota</taxon>
        <taxon>Metazoa</taxon>
        <taxon>Ecdysozoa</taxon>
        <taxon>Arthropoda</taxon>
        <taxon>Crustacea</taxon>
        <taxon>Multicrustacea</taxon>
        <taxon>Hexanauplia</taxon>
        <taxon>Copepoda</taxon>
        <taxon>Siphonostomatoida</taxon>
        <taxon>Caligidae</taxon>
        <taxon>Caligus</taxon>
    </lineage>
</organism>
<dbReference type="Proteomes" id="UP000595437">
    <property type="component" value="Chromosome 18"/>
</dbReference>